<proteinExistence type="predicted"/>
<dbReference type="SUPFAM" id="SSF52058">
    <property type="entry name" value="L domain-like"/>
    <property type="match status" value="1"/>
</dbReference>
<gene>
    <name evidence="3" type="ORF">HINF_LOCUS43969</name>
    <name evidence="4" type="ORF">HINF_LOCUS64145</name>
</gene>
<sequence>MRCFKKKARSQQNNNHGANIQNIIQLQDASNVIQQVDDVDNTKQQWIEKFEYVDSSTLVVHHNRDINLLLLPSNLIKLVVMQCGLNQLQIQPNLYSLSALFLNMNKISDISPLAPLKLQTLNLSFNQVSCLKPLSQMTSLVNLNMFQNIITDISPLKDLISLETLVLAKNNLLQAIELKYLTKLEHLDISMNEIYDISFCFQLKQLNKLHLFGNQICNINSLKELEKLQMLDIGNNFIINKTAIEAHKSKHYFYTKPQTEPKRAQEQFAQIIENVYEIMEKKDLIDVKQANMIYNTVAVGKCVKQAQLNHNDFIGKIAQLFAYLQEFDNANNTQ</sequence>
<keyword evidence="1" id="KW-0433">Leucine-rich repeat</keyword>
<dbReference type="InterPro" id="IPR001611">
    <property type="entry name" value="Leu-rich_rpt"/>
</dbReference>
<organism evidence="3">
    <name type="scientific">Hexamita inflata</name>
    <dbReference type="NCBI Taxonomy" id="28002"/>
    <lineage>
        <taxon>Eukaryota</taxon>
        <taxon>Metamonada</taxon>
        <taxon>Diplomonadida</taxon>
        <taxon>Hexamitidae</taxon>
        <taxon>Hexamitinae</taxon>
        <taxon>Hexamita</taxon>
    </lineage>
</organism>
<evidence type="ECO:0000256" key="2">
    <source>
        <dbReference type="ARBA" id="ARBA00022737"/>
    </source>
</evidence>
<accession>A0AA86QBS9</accession>
<dbReference type="InterPro" id="IPR050836">
    <property type="entry name" value="SDS22/Internalin_LRR"/>
</dbReference>
<dbReference type="Gene3D" id="3.80.10.10">
    <property type="entry name" value="Ribonuclease Inhibitor"/>
    <property type="match status" value="1"/>
</dbReference>
<keyword evidence="2" id="KW-0677">Repeat</keyword>
<reference evidence="3" key="1">
    <citation type="submission" date="2023-06" db="EMBL/GenBank/DDBJ databases">
        <authorList>
            <person name="Kurt Z."/>
        </authorList>
    </citation>
    <scope>NUCLEOTIDE SEQUENCE</scope>
</reference>
<name>A0AA86QBS9_9EUKA</name>
<dbReference type="PANTHER" id="PTHR46652">
    <property type="entry name" value="LEUCINE-RICH REPEAT AND IQ DOMAIN-CONTAINING PROTEIN 1-RELATED"/>
    <property type="match status" value="1"/>
</dbReference>
<dbReference type="Pfam" id="PF12799">
    <property type="entry name" value="LRR_4"/>
    <property type="match status" value="1"/>
</dbReference>
<evidence type="ECO:0000256" key="1">
    <source>
        <dbReference type="ARBA" id="ARBA00022614"/>
    </source>
</evidence>
<dbReference type="InterPro" id="IPR025875">
    <property type="entry name" value="Leu-rich_rpt_4"/>
</dbReference>
<reference evidence="4 5" key="2">
    <citation type="submission" date="2024-07" db="EMBL/GenBank/DDBJ databases">
        <authorList>
            <person name="Akdeniz Z."/>
        </authorList>
    </citation>
    <scope>NUCLEOTIDE SEQUENCE [LARGE SCALE GENOMIC DNA]</scope>
</reference>
<dbReference type="EMBL" id="CAXDID020000408">
    <property type="protein sequence ID" value="CAL6088474.1"/>
    <property type="molecule type" value="Genomic_DNA"/>
</dbReference>
<comment type="caution">
    <text evidence="3">The sequence shown here is derived from an EMBL/GenBank/DDBJ whole genome shotgun (WGS) entry which is preliminary data.</text>
</comment>
<dbReference type="InterPro" id="IPR032675">
    <property type="entry name" value="LRR_dom_sf"/>
</dbReference>
<dbReference type="EMBL" id="CATOUU010000872">
    <property type="protein sequence ID" value="CAI9956324.1"/>
    <property type="molecule type" value="Genomic_DNA"/>
</dbReference>
<evidence type="ECO:0000313" key="5">
    <source>
        <dbReference type="Proteomes" id="UP001642409"/>
    </source>
</evidence>
<protein>
    <submittedName>
        <fullName evidence="3">Leucine-rich repeat domain-containing protein</fullName>
    </submittedName>
    <submittedName>
        <fullName evidence="4">Leucine-rich_repeat domain-containing protein</fullName>
    </submittedName>
</protein>
<dbReference type="PANTHER" id="PTHR46652:SF3">
    <property type="entry name" value="LEUCINE-RICH REPEAT-CONTAINING PROTEIN 9"/>
    <property type="match status" value="1"/>
</dbReference>
<keyword evidence="5" id="KW-1185">Reference proteome</keyword>
<evidence type="ECO:0000313" key="4">
    <source>
        <dbReference type="EMBL" id="CAL6088474.1"/>
    </source>
</evidence>
<dbReference type="PROSITE" id="PS51450">
    <property type="entry name" value="LRR"/>
    <property type="match status" value="5"/>
</dbReference>
<dbReference type="AlphaFoldDB" id="A0AA86QBS9"/>
<dbReference type="Proteomes" id="UP001642409">
    <property type="component" value="Unassembled WGS sequence"/>
</dbReference>
<evidence type="ECO:0000313" key="3">
    <source>
        <dbReference type="EMBL" id="CAI9956324.1"/>
    </source>
</evidence>